<name>A0AAD7MWG7_9AGAR</name>
<comment type="caution">
    <text evidence="2">The sequence shown here is derived from an EMBL/GenBank/DDBJ whole genome shotgun (WGS) entry which is preliminary data.</text>
</comment>
<feature type="signal peptide" evidence="1">
    <location>
        <begin position="1"/>
        <end position="19"/>
    </location>
</feature>
<dbReference type="InterPro" id="IPR016674">
    <property type="entry name" value="SMase_D/PLipase_D"/>
</dbReference>
<dbReference type="GO" id="GO:0016042">
    <property type="term" value="P:lipid catabolic process"/>
    <property type="evidence" value="ECO:0007669"/>
    <property type="project" value="InterPro"/>
</dbReference>
<accession>A0AAD7MWG7</accession>
<evidence type="ECO:0000313" key="3">
    <source>
        <dbReference type="Proteomes" id="UP001215598"/>
    </source>
</evidence>
<dbReference type="EMBL" id="JARKIB010000125">
    <property type="protein sequence ID" value="KAJ7735724.1"/>
    <property type="molecule type" value="Genomic_DNA"/>
</dbReference>
<sequence length="322" mass="36057">MLVPGVLVFLLRLTLGAIALRDDVQHPLQAPHSDTLRSSGNTSVQTANSFPKPFYMIAHRVLTRQGVQDALINGANAIEIDMRAEKDGWYADHDGTIGSQGDTALDMFKTIADARKGGQTVTFVWLDIKNPDECDPKDAKSRHCSIDALRDLARQWLEPQGVRVLYGFSEETQKGNAYLSIRDNLSDREAINLDGQAADVARAFEDGPANQDKRVMSYGWFYFPKGFGDCHEKSYQTCTELRMGAQSGNFGKVFGWTVSSGQAEYVNKVLDETDIDGLIYGRMWWDYVDNEDTRSTAADIVNWVKAHPDRRIMATNDQAPWH</sequence>
<keyword evidence="1" id="KW-0732">Signal</keyword>
<dbReference type="Gene3D" id="3.20.20.190">
    <property type="entry name" value="Phosphatidylinositol (PI) phosphodiesterase"/>
    <property type="match status" value="1"/>
</dbReference>
<dbReference type="PIRSF" id="PIRSF016632">
    <property type="entry name" value="Phospholipase_actinobac/fun"/>
    <property type="match status" value="1"/>
</dbReference>
<protein>
    <submittedName>
        <fullName evidence="2">Phospholipase D</fullName>
    </submittedName>
</protein>
<evidence type="ECO:0000256" key="1">
    <source>
        <dbReference type="SAM" id="SignalP"/>
    </source>
</evidence>
<dbReference type="GO" id="GO:0004620">
    <property type="term" value="F:phospholipase activity"/>
    <property type="evidence" value="ECO:0007669"/>
    <property type="project" value="InterPro"/>
</dbReference>
<dbReference type="InterPro" id="IPR017946">
    <property type="entry name" value="PLC-like_Pdiesterase_TIM-brl"/>
</dbReference>
<evidence type="ECO:0000313" key="2">
    <source>
        <dbReference type="EMBL" id="KAJ7735724.1"/>
    </source>
</evidence>
<dbReference type="GO" id="GO:0008081">
    <property type="term" value="F:phosphoric diester hydrolase activity"/>
    <property type="evidence" value="ECO:0007669"/>
    <property type="project" value="InterPro"/>
</dbReference>
<dbReference type="SUPFAM" id="SSF51695">
    <property type="entry name" value="PLC-like phosphodiesterases"/>
    <property type="match status" value="1"/>
</dbReference>
<dbReference type="Proteomes" id="UP001215598">
    <property type="component" value="Unassembled WGS sequence"/>
</dbReference>
<keyword evidence="3" id="KW-1185">Reference proteome</keyword>
<organism evidence="2 3">
    <name type="scientific">Mycena metata</name>
    <dbReference type="NCBI Taxonomy" id="1033252"/>
    <lineage>
        <taxon>Eukaryota</taxon>
        <taxon>Fungi</taxon>
        <taxon>Dikarya</taxon>
        <taxon>Basidiomycota</taxon>
        <taxon>Agaricomycotina</taxon>
        <taxon>Agaricomycetes</taxon>
        <taxon>Agaricomycetidae</taxon>
        <taxon>Agaricales</taxon>
        <taxon>Marasmiineae</taxon>
        <taxon>Mycenaceae</taxon>
        <taxon>Mycena</taxon>
    </lineage>
</organism>
<dbReference type="AlphaFoldDB" id="A0AAD7MWG7"/>
<proteinExistence type="predicted"/>
<gene>
    <name evidence="2" type="ORF">B0H16DRAFT_1575185</name>
</gene>
<reference evidence="2" key="1">
    <citation type="submission" date="2023-03" db="EMBL/GenBank/DDBJ databases">
        <title>Massive genome expansion in bonnet fungi (Mycena s.s.) driven by repeated elements and novel gene families across ecological guilds.</title>
        <authorList>
            <consortium name="Lawrence Berkeley National Laboratory"/>
            <person name="Harder C.B."/>
            <person name="Miyauchi S."/>
            <person name="Viragh M."/>
            <person name="Kuo A."/>
            <person name="Thoen E."/>
            <person name="Andreopoulos B."/>
            <person name="Lu D."/>
            <person name="Skrede I."/>
            <person name="Drula E."/>
            <person name="Henrissat B."/>
            <person name="Morin E."/>
            <person name="Kohler A."/>
            <person name="Barry K."/>
            <person name="LaButti K."/>
            <person name="Morin E."/>
            <person name="Salamov A."/>
            <person name="Lipzen A."/>
            <person name="Mereny Z."/>
            <person name="Hegedus B."/>
            <person name="Baldrian P."/>
            <person name="Stursova M."/>
            <person name="Weitz H."/>
            <person name="Taylor A."/>
            <person name="Grigoriev I.V."/>
            <person name="Nagy L.G."/>
            <person name="Martin F."/>
            <person name="Kauserud H."/>
        </authorList>
    </citation>
    <scope>NUCLEOTIDE SEQUENCE</scope>
    <source>
        <strain evidence="2">CBHHK182m</strain>
    </source>
</reference>
<feature type="chain" id="PRO_5042262928" evidence="1">
    <location>
        <begin position="20"/>
        <end position="322"/>
    </location>
</feature>